<name>A0A392TFK9_9FABA</name>
<reference evidence="1 2" key="1">
    <citation type="journal article" date="2018" name="Front. Plant Sci.">
        <title>Red Clover (Trifolium pratense) and Zigzag Clover (T. medium) - A Picture of Genomic Similarities and Differences.</title>
        <authorList>
            <person name="Dluhosova J."/>
            <person name="Istvanek J."/>
            <person name="Nedelnik J."/>
            <person name="Repkova J."/>
        </authorList>
    </citation>
    <scope>NUCLEOTIDE SEQUENCE [LARGE SCALE GENOMIC DNA]</scope>
    <source>
        <strain evidence="2">cv. 10/8</strain>
        <tissue evidence="1">Leaf</tissue>
    </source>
</reference>
<dbReference type="Proteomes" id="UP000265520">
    <property type="component" value="Unassembled WGS sequence"/>
</dbReference>
<dbReference type="EMBL" id="LXQA010572131">
    <property type="protein sequence ID" value="MCI59923.1"/>
    <property type="molecule type" value="Genomic_DNA"/>
</dbReference>
<protein>
    <submittedName>
        <fullName evidence="1">Uncharacterized protein</fullName>
    </submittedName>
</protein>
<organism evidence="1 2">
    <name type="scientific">Trifolium medium</name>
    <dbReference type="NCBI Taxonomy" id="97028"/>
    <lineage>
        <taxon>Eukaryota</taxon>
        <taxon>Viridiplantae</taxon>
        <taxon>Streptophyta</taxon>
        <taxon>Embryophyta</taxon>
        <taxon>Tracheophyta</taxon>
        <taxon>Spermatophyta</taxon>
        <taxon>Magnoliopsida</taxon>
        <taxon>eudicotyledons</taxon>
        <taxon>Gunneridae</taxon>
        <taxon>Pentapetalae</taxon>
        <taxon>rosids</taxon>
        <taxon>fabids</taxon>
        <taxon>Fabales</taxon>
        <taxon>Fabaceae</taxon>
        <taxon>Papilionoideae</taxon>
        <taxon>50 kb inversion clade</taxon>
        <taxon>NPAAA clade</taxon>
        <taxon>Hologalegina</taxon>
        <taxon>IRL clade</taxon>
        <taxon>Trifolieae</taxon>
        <taxon>Trifolium</taxon>
    </lineage>
</organism>
<evidence type="ECO:0000313" key="1">
    <source>
        <dbReference type="EMBL" id="MCI59923.1"/>
    </source>
</evidence>
<feature type="non-terminal residue" evidence="1">
    <location>
        <position position="1"/>
    </location>
</feature>
<accession>A0A392TFK9</accession>
<keyword evidence="2" id="KW-1185">Reference proteome</keyword>
<proteinExistence type="predicted"/>
<evidence type="ECO:0000313" key="2">
    <source>
        <dbReference type="Proteomes" id="UP000265520"/>
    </source>
</evidence>
<comment type="caution">
    <text evidence="1">The sequence shown here is derived from an EMBL/GenBank/DDBJ whole genome shotgun (WGS) entry which is preliminary data.</text>
</comment>
<dbReference type="AlphaFoldDB" id="A0A392TFK9"/>
<sequence length="61" mass="7118">DDGEEIIVVPATQNTRVVNDVEFDEEVQKELKVVKQLWANMVEQEKPFTPFVSRSQKKKDK</sequence>